<accession>A0ABS0H204</accession>
<dbReference type="GO" id="GO:0008168">
    <property type="term" value="F:methyltransferase activity"/>
    <property type="evidence" value="ECO:0007669"/>
    <property type="project" value="UniProtKB-KW"/>
</dbReference>
<evidence type="ECO:0000313" key="2">
    <source>
        <dbReference type="Proteomes" id="UP000638560"/>
    </source>
</evidence>
<dbReference type="SUPFAM" id="SSF53335">
    <property type="entry name" value="S-adenosyl-L-methionine-dependent methyltransferases"/>
    <property type="match status" value="1"/>
</dbReference>
<dbReference type="Proteomes" id="UP000638560">
    <property type="component" value="Unassembled WGS sequence"/>
</dbReference>
<protein>
    <submittedName>
        <fullName evidence="1">SAM-dependent methyltransferase</fullName>
    </submittedName>
</protein>
<evidence type="ECO:0000313" key="1">
    <source>
        <dbReference type="EMBL" id="MBF9132476.1"/>
    </source>
</evidence>
<dbReference type="Pfam" id="PF04672">
    <property type="entry name" value="Methyltransf_19"/>
    <property type="match status" value="1"/>
</dbReference>
<organism evidence="1 2">
    <name type="scientific">Plantactinospora alkalitolerans</name>
    <dbReference type="NCBI Taxonomy" id="2789879"/>
    <lineage>
        <taxon>Bacteria</taxon>
        <taxon>Bacillati</taxon>
        <taxon>Actinomycetota</taxon>
        <taxon>Actinomycetes</taxon>
        <taxon>Micromonosporales</taxon>
        <taxon>Micromonosporaceae</taxon>
        <taxon>Plantactinospora</taxon>
    </lineage>
</organism>
<keyword evidence="2" id="KW-1185">Reference proteome</keyword>
<dbReference type="EMBL" id="JADPUN010000233">
    <property type="protein sequence ID" value="MBF9132476.1"/>
    <property type="molecule type" value="Genomic_DNA"/>
</dbReference>
<comment type="caution">
    <text evidence="1">The sequence shown here is derived from an EMBL/GenBank/DDBJ whole genome shotgun (WGS) entry which is preliminary data.</text>
</comment>
<proteinExistence type="predicted"/>
<name>A0ABS0H204_9ACTN</name>
<dbReference type="CDD" id="cd02440">
    <property type="entry name" value="AdoMet_MTases"/>
    <property type="match status" value="1"/>
</dbReference>
<reference evidence="1 2" key="1">
    <citation type="submission" date="2020-11" db="EMBL/GenBank/DDBJ databases">
        <title>A novel isolate from a Black sea contaminated sediment with potential to produce alkanes: Plantactinospora alkalitolerans sp. nov.</title>
        <authorList>
            <person name="Carro L."/>
            <person name="Veyisoglu A."/>
            <person name="Guven K."/>
            <person name="Schumann P."/>
            <person name="Klenk H.-P."/>
            <person name="Sahin N."/>
        </authorList>
    </citation>
    <scope>NUCLEOTIDE SEQUENCE [LARGE SCALE GENOMIC DNA]</scope>
    <source>
        <strain evidence="1 2">S1510</strain>
    </source>
</reference>
<keyword evidence="1" id="KW-0808">Transferase</keyword>
<dbReference type="InterPro" id="IPR006764">
    <property type="entry name" value="SAM_dep_MeTrfase_SAV2177_type"/>
</dbReference>
<gene>
    <name evidence="1" type="ORF">I0C86_26510</name>
</gene>
<sequence>MGKGESWETATLVVRSSRQYGADLVTAPNDGGYPAFPIDVPTSARMYDYSLGGKDNFPVDRKAVLHVCAQQPASLDVTRENRLFLYRAVRFMARDLEIRQFIDLGSGLPTQANVHQVAQEFQPGAQVVYVDFDPIVLAHGRALLADDETTTVIAADVTVPEKILADEQVRRMIDFSRPVGVLLLSVTHSIVDDAAVHHLLGVVRDALVPDSYLAYSQLAGISREGVDEGNAMVKKMGIPWKNRTLAEVAEFVRGFEPVEPGLVDVKTWRPDPTQPPLSPVDEALRPYLGKGADETRFYEYGGVLRWP</sequence>
<dbReference type="InterPro" id="IPR029063">
    <property type="entry name" value="SAM-dependent_MTases_sf"/>
</dbReference>
<keyword evidence="1" id="KW-0489">Methyltransferase</keyword>
<dbReference type="Gene3D" id="3.40.50.150">
    <property type="entry name" value="Vaccinia Virus protein VP39"/>
    <property type="match status" value="1"/>
</dbReference>
<dbReference type="GO" id="GO:0032259">
    <property type="term" value="P:methylation"/>
    <property type="evidence" value="ECO:0007669"/>
    <property type="project" value="UniProtKB-KW"/>
</dbReference>
<dbReference type="PIRSF" id="PIRSF017393">
    <property type="entry name" value="MTase_SAV2177"/>
    <property type="match status" value="1"/>
</dbReference>